<dbReference type="InterPro" id="IPR011335">
    <property type="entry name" value="Restrct_endonuc-II-like"/>
</dbReference>
<protein>
    <submittedName>
        <fullName evidence="2">Endonuclease, Uma2 family (Restriction endonuclease fold)</fullName>
    </submittedName>
</protein>
<gene>
    <name evidence="2" type="ORF">SAMN05421541_111430</name>
</gene>
<dbReference type="Pfam" id="PF05685">
    <property type="entry name" value="Uma2"/>
    <property type="match status" value="1"/>
</dbReference>
<dbReference type="PANTHER" id="PTHR35400:SF3">
    <property type="entry name" value="SLL1072 PROTEIN"/>
    <property type="match status" value="1"/>
</dbReference>
<dbReference type="InterPro" id="IPR012296">
    <property type="entry name" value="Nuclease_put_TT1808"/>
</dbReference>
<dbReference type="SUPFAM" id="SSF52980">
    <property type="entry name" value="Restriction endonuclease-like"/>
    <property type="match status" value="1"/>
</dbReference>
<dbReference type="GO" id="GO:0004519">
    <property type="term" value="F:endonuclease activity"/>
    <property type="evidence" value="ECO:0007669"/>
    <property type="project" value="UniProtKB-KW"/>
</dbReference>
<dbReference type="OrthoDB" id="9799703at2"/>
<name>A0A1I2J6F3_9ACTN</name>
<organism evidence="2 3">
    <name type="scientific">Actinoplanes philippinensis</name>
    <dbReference type="NCBI Taxonomy" id="35752"/>
    <lineage>
        <taxon>Bacteria</taxon>
        <taxon>Bacillati</taxon>
        <taxon>Actinomycetota</taxon>
        <taxon>Actinomycetes</taxon>
        <taxon>Micromonosporales</taxon>
        <taxon>Micromonosporaceae</taxon>
        <taxon>Actinoplanes</taxon>
    </lineage>
</organism>
<reference evidence="2 3" key="1">
    <citation type="submission" date="2016-10" db="EMBL/GenBank/DDBJ databases">
        <authorList>
            <person name="de Groot N.N."/>
        </authorList>
    </citation>
    <scope>NUCLEOTIDE SEQUENCE [LARGE SCALE GENOMIC DNA]</scope>
    <source>
        <strain evidence="2 3">DSM 43019</strain>
    </source>
</reference>
<feature type="domain" description="Putative restriction endonuclease" evidence="1">
    <location>
        <begin position="26"/>
        <end position="182"/>
    </location>
</feature>
<proteinExistence type="predicted"/>
<keyword evidence="2" id="KW-0540">Nuclease</keyword>
<dbReference type="Proteomes" id="UP000199645">
    <property type="component" value="Unassembled WGS sequence"/>
</dbReference>
<evidence type="ECO:0000313" key="2">
    <source>
        <dbReference type="EMBL" id="SFF50362.1"/>
    </source>
</evidence>
<keyword evidence="2" id="KW-0378">Hydrolase</keyword>
<dbReference type="PANTHER" id="PTHR35400">
    <property type="entry name" value="SLR1083 PROTEIN"/>
    <property type="match status" value="1"/>
</dbReference>
<dbReference type="CDD" id="cd06260">
    <property type="entry name" value="DUF820-like"/>
    <property type="match status" value="1"/>
</dbReference>
<dbReference type="EMBL" id="FONV01000011">
    <property type="protein sequence ID" value="SFF50362.1"/>
    <property type="molecule type" value="Genomic_DNA"/>
</dbReference>
<evidence type="ECO:0000313" key="3">
    <source>
        <dbReference type="Proteomes" id="UP000199645"/>
    </source>
</evidence>
<keyword evidence="3" id="KW-1185">Reference proteome</keyword>
<dbReference type="InterPro" id="IPR008538">
    <property type="entry name" value="Uma2"/>
</dbReference>
<dbReference type="AlphaFoldDB" id="A0A1I2J6F3"/>
<sequence length="191" mass="21397">MTAEPIGHAEWALDLTRQRLANFTLEDVLNLPDDAPRVELRDGVMILVPSPTIGHQTIGNLLWLWFRQNAPGQFLAATAVGVAISARDSFEPDVLLLRQPIVNSHHYFLPDQVEIAVEIVSPGTKRRDRMEKPPGYEAAGIQHFWRIEQDPLHIFAYDLVDGRYELAGDSGTELVLSAPFEIRLPISDITP</sequence>
<keyword evidence="2" id="KW-0255">Endonuclease</keyword>
<dbReference type="STRING" id="35752.SAMN05421541_111430"/>
<accession>A0A1I2J6F3</accession>
<dbReference type="RefSeq" id="WP_093619320.1">
    <property type="nucleotide sequence ID" value="NZ_BOMT01000060.1"/>
</dbReference>
<dbReference type="Gene3D" id="3.90.1570.10">
    <property type="entry name" value="tt1808, chain A"/>
    <property type="match status" value="1"/>
</dbReference>
<evidence type="ECO:0000259" key="1">
    <source>
        <dbReference type="Pfam" id="PF05685"/>
    </source>
</evidence>